<dbReference type="AlphaFoldDB" id="A0A3R7I7G8"/>
<evidence type="ECO:0000259" key="7">
    <source>
        <dbReference type="SMART" id="SM00650"/>
    </source>
</evidence>
<protein>
    <submittedName>
        <fullName evidence="8">23S rRNA (Adenine(2058)-N(6))-methyltransferase Erm(S)</fullName>
    </submittedName>
</protein>
<keyword evidence="2 5" id="KW-0808">Transferase</keyword>
<evidence type="ECO:0000256" key="1">
    <source>
        <dbReference type="ARBA" id="ARBA00022603"/>
    </source>
</evidence>
<feature type="binding site" evidence="5">
    <location>
        <position position="93"/>
    </location>
    <ligand>
        <name>S-adenosyl-L-methionine</name>
        <dbReference type="ChEBI" id="CHEBI:59789"/>
    </ligand>
</feature>
<keyword evidence="1 5" id="KW-0489">Methyltransferase</keyword>
<comment type="caution">
    <text evidence="8">The sequence shown here is derived from an EMBL/GenBank/DDBJ whole genome shotgun (WGS) entry which is preliminary data.</text>
</comment>
<evidence type="ECO:0000256" key="3">
    <source>
        <dbReference type="ARBA" id="ARBA00022691"/>
    </source>
</evidence>
<gene>
    <name evidence="8" type="primary">erm(S)</name>
    <name evidence="8" type="ORF">SFRA_015635</name>
</gene>
<dbReference type="Gene3D" id="3.40.50.150">
    <property type="entry name" value="Vaccinia Virus protein VP39"/>
    <property type="match status" value="1"/>
</dbReference>
<dbReference type="Proteomes" id="UP000028058">
    <property type="component" value="Unassembled WGS sequence"/>
</dbReference>
<evidence type="ECO:0000256" key="5">
    <source>
        <dbReference type="PROSITE-ProRule" id="PRU01026"/>
    </source>
</evidence>
<name>A0A3R7I7G8_9ACTN</name>
<keyword evidence="4 5" id="KW-0694">RNA-binding</keyword>
<evidence type="ECO:0000256" key="6">
    <source>
        <dbReference type="SAM" id="MobiDB-lite"/>
    </source>
</evidence>
<dbReference type="NCBIfam" id="NF000337">
    <property type="entry name" value="erm_SHROVE"/>
    <property type="match status" value="1"/>
</dbReference>
<dbReference type="NCBIfam" id="NF000024">
    <property type="entry name" value="ErmS"/>
    <property type="match status" value="1"/>
</dbReference>
<feature type="region of interest" description="Disordered" evidence="6">
    <location>
        <begin position="1"/>
        <end position="59"/>
    </location>
</feature>
<evidence type="ECO:0000313" key="9">
    <source>
        <dbReference type="Proteomes" id="UP000028058"/>
    </source>
</evidence>
<organism evidence="8 9">
    <name type="scientific">Streptomyces xinghaiensis</name>
    <dbReference type="NCBI Taxonomy" id="1038928"/>
    <lineage>
        <taxon>Bacteria</taxon>
        <taxon>Bacillati</taxon>
        <taxon>Actinomycetota</taxon>
        <taxon>Actinomycetes</taxon>
        <taxon>Kitasatosporales</taxon>
        <taxon>Streptomycetaceae</taxon>
        <taxon>Streptomyces</taxon>
    </lineage>
</organism>
<feature type="domain" description="Ribosomal RNA adenine methylase transferase N-terminal" evidence="7">
    <location>
        <begin position="73"/>
        <end position="239"/>
    </location>
</feature>
<dbReference type="GO" id="GO:0003723">
    <property type="term" value="F:RNA binding"/>
    <property type="evidence" value="ECO:0007669"/>
    <property type="project" value="UniProtKB-UniRule"/>
</dbReference>
<dbReference type="RefSeq" id="WP_043468704.1">
    <property type="nucleotide sequence ID" value="NZ_CP134822.1"/>
</dbReference>
<dbReference type="InterPro" id="IPR029063">
    <property type="entry name" value="SAM-dependent_MTases_sf"/>
</dbReference>
<evidence type="ECO:0000313" key="8">
    <source>
        <dbReference type="EMBL" id="RKM95473.1"/>
    </source>
</evidence>
<comment type="similarity">
    <text evidence="5">Belongs to the class I-like SAM-binding methyltransferase superfamily. rRNA adenine N(6)-methyltransferase family.</text>
</comment>
<proteinExistence type="inferred from homology"/>
<evidence type="ECO:0000256" key="2">
    <source>
        <dbReference type="ARBA" id="ARBA00022679"/>
    </source>
</evidence>
<dbReference type="GO" id="GO:0000179">
    <property type="term" value="F:rRNA (adenine-N6,N6-)-dimethyltransferase activity"/>
    <property type="evidence" value="ECO:0007669"/>
    <property type="project" value="UniProtKB-UniRule"/>
</dbReference>
<dbReference type="GO" id="GO:0005829">
    <property type="term" value="C:cytosol"/>
    <property type="evidence" value="ECO:0007669"/>
    <property type="project" value="TreeGrafter"/>
</dbReference>
<keyword evidence="9" id="KW-1185">Reference proteome</keyword>
<feature type="binding site" evidence="5">
    <location>
        <position position="66"/>
    </location>
    <ligand>
        <name>S-adenosyl-L-methionine</name>
        <dbReference type="ChEBI" id="CHEBI:59789"/>
    </ligand>
</feature>
<dbReference type="SMART" id="SM00650">
    <property type="entry name" value="rADc"/>
    <property type="match status" value="1"/>
</dbReference>
<accession>A0A3R7I7G8</accession>
<evidence type="ECO:0000256" key="4">
    <source>
        <dbReference type="ARBA" id="ARBA00022884"/>
    </source>
</evidence>
<dbReference type="InterPro" id="IPR020596">
    <property type="entry name" value="rRNA_Ade_Mease_Trfase_CS"/>
</dbReference>
<dbReference type="InterPro" id="IPR001737">
    <property type="entry name" value="KsgA/Erm"/>
</dbReference>
<feature type="binding site" evidence="5">
    <location>
        <position position="157"/>
    </location>
    <ligand>
        <name>S-adenosyl-L-methionine</name>
        <dbReference type="ChEBI" id="CHEBI:59789"/>
    </ligand>
</feature>
<dbReference type="PANTHER" id="PTHR11727:SF7">
    <property type="entry name" value="DIMETHYLADENOSINE TRANSFERASE-RELATED"/>
    <property type="match status" value="1"/>
</dbReference>
<feature type="binding site" evidence="5">
    <location>
        <position position="114"/>
    </location>
    <ligand>
        <name>S-adenosyl-L-methionine</name>
        <dbReference type="ChEBI" id="CHEBI:59789"/>
    </ligand>
</feature>
<dbReference type="Pfam" id="PF00398">
    <property type="entry name" value="RrnaAD"/>
    <property type="match status" value="1"/>
</dbReference>
<feature type="compositionally biased region" description="Basic and acidic residues" evidence="6">
    <location>
        <begin position="26"/>
        <end position="41"/>
    </location>
</feature>
<dbReference type="SUPFAM" id="SSF53335">
    <property type="entry name" value="S-adenosyl-L-methionine-dependent methyltransferases"/>
    <property type="match status" value="1"/>
</dbReference>
<dbReference type="InterPro" id="IPR020598">
    <property type="entry name" value="rRNA_Ade_methylase_Trfase_N"/>
</dbReference>
<dbReference type="PANTHER" id="PTHR11727">
    <property type="entry name" value="DIMETHYLADENOSINE TRANSFERASE"/>
    <property type="match status" value="1"/>
</dbReference>
<dbReference type="NCBIfam" id="NF000499">
    <property type="entry name" value="Erm23S_rRNA_broad"/>
    <property type="match status" value="1"/>
</dbReference>
<reference evidence="8 9" key="1">
    <citation type="journal article" date="2014" name="Genome Announc.">
        <title>Draft Genome Sequence of Streptomyces fradiae ATCC 19609, a Strain Highly Sensitive to Antibiotics.</title>
        <authorList>
            <person name="Bekker O.B."/>
            <person name="Klimina K.M."/>
            <person name="Vatlin A.A."/>
            <person name="Zakharevich N.V."/>
            <person name="Kasianov A.S."/>
            <person name="Danilenko V.N."/>
        </authorList>
    </citation>
    <scope>NUCLEOTIDE SEQUENCE [LARGE SCALE GENOMIC DNA]</scope>
    <source>
        <strain evidence="8 9">ATCC 19609</strain>
    </source>
</reference>
<dbReference type="OrthoDB" id="3616874at2"/>
<dbReference type="PROSITE" id="PS51689">
    <property type="entry name" value="SAM_RNA_A_N6_MT"/>
    <property type="match status" value="1"/>
</dbReference>
<feature type="binding site" evidence="5">
    <location>
        <position position="68"/>
    </location>
    <ligand>
        <name>S-adenosyl-L-methionine</name>
        <dbReference type="ChEBI" id="CHEBI:59789"/>
    </ligand>
</feature>
<keyword evidence="3 5" id="KW-0949">S-adenosyl-L-methionine</keyword>
<dbReference type="PROSITE" id="PS01131">
    <property type="entry name" value="RRNA_A_DIMETH"/>
    <property type="match status" value="1"/>
</dbReference>
<feature type="binding site" evidence="5">
    <location>
        <position position="141"/>
    </location>
    <ligand>
        <name>S-adenosyl-L-methionine</name>
        <dbReference type="ChEBI" id="CHEBI:59789"/>
    </ligand>
</feature>
<sequence length="319" mass="35542">MARAPRSPHPARSRETSRAHPPYGTRADRAPGRGRDRDRSPDSPGNTSSRDGGRSPDRARRELSQNFLARRAVAERVARLVRPAPGGLLLEVGAGRGVLTEALAPYCGRLVAHEIDPRLLPALRDRFGGPHHAHVRISGGDFLAAPVPREPFALAGNIPYSRTAGIVDWALRARTLTSATFVTQLEYARKRTGDYGRWSLLTVRTWPRHEWRLLGRISRREFRPVPRVDSGILRIERRERPLLPSAALGDYHRMVELGFSGVGGSLYASLRRAHRAGPLDAAFRAARLDRSVVVAYVTPEQWLTVFRTLRPVRSRPAGR</sequence>
<dbReference type="EMBL" id="JNAD02000006">
    <property type="protein sequence ID" value="RKM95473.1"/>
    <property type="molecule type" value="Genomic_DNA"/>
</dbReference>